<dbReference type="PANTHER" id="PTHR36573">
    <property type="entry name" value="INTERMEMBRANE PHOSPHOLIPID TRANSPORT SYSTEM BINDING PROTEIN MLAC"/>
    <property type="match status" value="1"/>
</dbReference>
<keyword evidence="3" id="KW-1185">Reference proteome</keyword>
<accession>A0A512NQW1</accession>
<name>A0A512NQW1_9HYPH</name>
<dbReference type="InterPro" id="IPR008869">
    <property type="entry name" value="MlaC/ttg2D"/>
</dbReference>
<sequence>MPLLACRRLAFRLAAGAAVALVAVPALAAEPAADLVSATAAQAIDIIKTTTGAQRQAAIQQVLQTRFDLPYMAQTALGTHWAKATSEQQARFVKATETAEAKAYAERFGQYGGQTLAIGKTTSRPNGVWVVDSRLNQTNGQPIKLEWEVRQLPAGLRITDVKIEGVSMVMTRRSDFNSYIQQNGGKVQPLIDELESRASR</sequence>
<comment type="caution">
    <text evidence="2">The sequence shown here is derived from an EMBL/GenBank/DDBJ whole genome shotgun (WGS) entry which is preliminary data.</text>
</comment>
<evidence type="ECO:0000313" key="3">
    <source>
        <dbReference type="Proteomes" id="UP000321058"/>
    </source>
</evidence>
<protein>
    <submittedName>
        <fullName evidence="2">Toluene tolerance protein</fullName>
    </submittedName>
</protein>
<dbReference type="Proteomes" id="UP000321058">
    <property type="component" value="Unassembled WGS sequence"/>
</dbReference>
<reference evidence="2 3" key="1">
    <citation type="submission" date="2019-07" db="EMBL/GenBank/DDBJ databases">
        <title>Whole genome shotgun sequence of Reyranella soli NBRC 108950.</title>
        <authorList>
            <person name="Hosoyama A."/>
            <person name="Uohara A."/>
            <person name="Ohji S."/>
            <person name="Ichikawa N."/>
        </authorList>
    </citation>
    <scope>NUCLEOTIDE SEQUENCE [LARGE SCALE GENOMIC DNA]</scope>
    <source>
        <strain evidence="2 3">NBRC 108950</strain>
    </source>
</reference>
<proteinExistence type="predicted"/>
<evidence type="ECO:0000313" key="2">
    <source>
        <dbReference type="EMBL" id="GEP61327.1"/>
    </source>
</evidence>
<feature type="chain" id="PRO_5022105565" evidence="1">
    <location>
        <begin position="29"/>
        <end position="200"/>
    </location>
</feature>
<keyword evidence="1" id="KW-0732">Signal</keyword>
<dbReference type="Pfam" id="PF05494">
    <property type="entry name" value="MlaC"/>
    <property type="match status" value="1"/>
</dbReference>
<gene>
    <name evidence="2" type="ORF">RSO01_84930</name>
</gene>
<dbReference type="EMBL" id="BKAJ01000215">
    <property type="protein sequence ID" value="GEP61327.1"/>
    <property type="molecule type" value="Genomic_DNA"/>
</dbReference>
<feature type="signal peptide" evidence="1">
    <location>
        <begin position="1"/>
        <end position="28"/>
    </location>
</feature>
<dbReference type="PANTHER" id="PTHR36573:SF1">
    <property type="entry name" value="INTERMEMBRANE PHOSPHOLIPID TRANSPORT SYSTEM BINDING PROTEIN MLAC"/>
    <property type="match status" value="1"/>
</dbReference>
<dbReference type="InterPro" id="IPR042245">
    <property type="entry name" value="Tgt2/MlaC_sf"/>
</dbReference>
<evidence type="ECO:0000256" key="1">
    <source>
        <dbReference type="SAM" id="SignalP"/>
    </source>
</evidence>
<dbReference type="AlphaFoldDB" id="A0A512NQW1"/>
<dbReference type="RefSeq" id="WP_170303781.1">
    <property type="nucleotide sequence ID" value="NZ_BKAJ01000215.1"/>
</dbReference>
<organism evidence="2 3">
    <name type="scientific">Reyranella soli</name>
    <dbReference type="NCBI Taxonomy" id="1230389"/>
    <lineage>
        <taxon>Bacteria</taxon>
        <taxon>Pseudomonadati</taxon>
        <taxon>Pseudomonadota</taxon>
        <taxon>Alphaproteobacteria</taxon>
        <taxon>Hyphomicrobiales</taxon>
        <taxon>Reyranellaceae</taxon>
        <taxon>Reyranella</taxon>
    </lineage>
</organism>
<dbReference type="Gene3D" id="3.10.450.710">
    <property type="entry name" value="Tgt2/MlaC"/>
    <property type="match status" value="1"/>
</dbReference>